<accession>A0A060SM05</accession>
<dbReference type="AlphaFoldDB" id="A0A060SM05"/>
<keyword evidence="2" id="KW-1133">Transmembrane helix</keyword>
<evidence type="ECO:0000256" key="1">
    <source>
        <dbReference type="SAM" id="MobiDB-lite"/>
    </source>
</evidence>
<dbReference type="OMA" id="IAATCMW"/>
<feature type="transmembrane region" description="Helical" evidence="2">
    <location>
        <begin position="137"/>
        <end position="158"/>
    </location>
</feature>
<protein>
    <submittedName>
        <fullName evidence="3">Uncharacterized protein</fullName>
    </submittedName>
</protein>
<reference evidence="3" key="1">
    <citation type="submission" date="2014-01" db="EMBL/GenBank/DDBJ databases">
        <title>The genome of the white-rot fungus Pycnoporus cinnabarinus: a basidiomycete model with a versatile arsenal for lignocellulosic biomass breakdown.</title>
        <authorList>
            <person name="Levasseur A."/>
            <person name="Lomascolo A."/>
            <person name="Ruiz-Duenas F.J."/>
            <person name="Uzan E."/>
            <person name="Piumi F."/>
            <person name="Kues U."/>
            <person name="Ram A.F.J."/>
            <person name="Murat C."/>
            <person name="Haon M."/>
            <person name="Benoit I."/>
            <person name="Arfi Y."/>
            <person name="Chevret D."/>
            <person name="Drula E."/>
            <person name="Kwon M.J."/>
            <person name="Gouret P."/>
            <person name="Lesage-Meessen L."/>
            <person name="Lombard V."/>
            <person name="Mariette J."/>
            <person name="Noirot C."/>
            <person name="Park J."/>
            <person name="Patyshakuliyeva A."/>
            <person name="Wieneger R.A.B."/>
            <person name="Wosten H.A.B."/>
            <person name="Martin F."/>
            <person name="Coutinho P.M."/>
            <person name="de Vries R."/>
            <person name="Martinez A.T."/>
            <person name="Klopp C."/>
            <person name="Pontarotti P."/>
            <person name="Henrissat B."/>
            <person name="Record E."/>
        </authorList>
    </citation>
    <scope>NUCLEOTIDE SEQUENCE [LARGE SCALE GENOMIC DNA]</scope>
    <source>
        <strain evidence="3">BRFM137</strain>
    </source>
</reference>
<dbReference type="STRING" id="5643.A0A060SM05"/>
<dbReference type="OrthoDB" id="3353364at2759"/>
<gene>
    <name evidence="3" type="ORF">BN946_scf184808.g2</name>
</gene>
<comment type="caution">
    <text evidence="3">The sequence shown here is derived from an EMBL/GenBank/DDBJ whole genome shotgun (WGS) entry which is preliminary data.</text>
</comment>
<keyword evidence="2" id="KW-0472">Membrane</keyword>
<name>A0A060SM05_PYCCI</name>
<evidence type="ECO:0000313" key="4">
    <source>
        <dbReference type="Proteomes" id="UP000029665"/>
    </source>
</evidence>
<feature type="transmembrane region" description="Helical" evidence="2">
    <location>
        <begin position="24"/>
        <end position="45"/>
    </location>
</feature>
<dbReference type="Proteomes" id="UP000029665">
    <property type="component" value="Unassembled WGS sequence"/>
</dbReference>
<evidence type="ECO:0000256" key="2">
    <source>
        <dbReference type="SAM" id="Phobius"/>
    </source>
</evidence>
<organism evidence="3 4">
    <name type="scientific">Pycnoporus cinnabarinus</name>
    <name type="common">Cinnabar-red polypore</name>
    <name type="synonym">Trametes cinnabarina</name>
    <dbReference type="NCBI Taxonomy" id="5643"/>
    <lineage>
        <taxon>Eukaryota</taxon>
        <taxon>Fungi</taxon>
        <taxon>Dikarya</taxon>
        <taxon>Basidiomycota</taxon>
        <taxon>Agaricomycotina</taxon>
        <taxon>Agaricomycetes</taxon>
        <taxon>Polyporales</taxon>
        <taxon>Polyporaceae</taxon>
        <taxon>Trametes</taxon>
    </lineage>
</organism>
<dbReference type="EMBL" id="CCBP010000247">
    <property type="protein sequence ID" value="CDO75216.1"/>
    <property type="molecule type" value="Genomic_DNA"/>
</dbReference>
<feature type="transmembrane region" description="Helical" evidence="2">
    <location>
        <begin position="113"/>
        <end position="131"/>
    </location>
</feature>
<keyword evidence="2" id="KW-0812">Transmembrane</keyword>
<sequence>MWVTLGSEAILAMRTYAFLGCKRWIAVLLTAMLVGECAFLLYVSIGGVHQTVVPVVTKGPCTATDAPGKHVVSGYWLAPVAFDLFCTFLTLWKVTTLQTWKSRLVKIFVGEGLFYFLLVSAVNVLNAIFMFQSNANIQNINSFLALILTQVLCCRLVLNLRAQAQSSFRGTDVPSTKGPTIPAFARPVNPTTITTNTVNIPLERFERDDSRGAGSDGERGWDESSWVDHGGVKVRVEVERDVEVGR</sequence>
<feature type="transmembrane region" description="Helical" evidence="2">
    <location>
        <begin position="74"/>
        <end position="92"/>
    </location>
</feature>
<proteinExistence type="predicted"/>
<keyword evidence="4" id="KW-1185">Reference proteome</keyword>
<feature type="compositionally biased region" description="Basic and acidic residues" evidence="1">
    <location>
        <begin position="204"/>
        <end position="222"/>
    </location>
</feature>
<dbReference type="HOGENOM" id="CLU_035509_0_0_1"/>
<feature type="region of interest" description="Disordered" evidence="1">
    <location>
        <begin position="204"/>
        <end position="225"/>
    </location>
</feature>
<evidence type="ECO:0000313" key="3">
    <source>
        <dbReference type="EMBL" id="CDO75216.1"/>
    </source>
</evidence>